<dbReference type="OrthoDB" id="27092at2"/>
<dbReference type="RefSeq" id="WP_094660145.1">
    <property type="nucleotide sequence ID" value="NZ_JBKZBO010000001.1"/>
</dbReference>
<feature type="domain" description="AB hydrolase-1" evidence="2">
    <location>
        <begin position="102"/>
        <end position="313"/>
    </location>
</feature>
<dbReference type="Pfam" id="PF12697">
    <property type="entry name" value="Abhydrolase_6"/>
    <property type="match status" value="1"/>
</dbReference>
<feature type="region of interest" description="Disordered" evidence="1">
    <location>
        <begin position="1"/>
        <end position="30"/>
    </location>
</feature>
<reference evidence="3 4" key="1">
    <citation type="journal article" date="2017" name="BMC Genomics">
        <title>Comparative genomic and phylogenomic analyses of the Bifidobacteriaceae family.</title>
        <authorList>
            <person name="Lugli G.A."/>
            <person name="Milani C."/>
            <person name="Turroni F."/>
            <person name="Duranti S."/>
            <person name="Mancabelli L."/>
            <person name="Mangifesta M."/>
            <person name="Ferrario C."/>
            <person name="Modesto M."/>
            <person name="Mattarelli P."/>
            <person name="Jiri K."/>
            <person name="van Sinderen D."/>
            <person name="Ventura M."/>
        </authorList>
    </citation>
    <scope>NUCLEOTIDE SEQUENCE [LARGE SCALE GENOMIC DNA]</scope>
    <source>
        <strain evidence="3 4">DSM 24742</strain>
    </source>
</reference>
<dbReference type="InterPro" id="IPR000073">
    <property type="entry name" value="AB_hydrolase_1"/>
</dbReference>
<evidence type="ECO:0000259" key="2">
    <source>
        <dbReference type="Pfam" id="PF12697"/>
    </source>
</evidence>
<gene>
    <name evidence="3" type="ORF">PSRA_0348</name>
</gene>
<keyword evidence="4" id="KW-1185">Reference proteome</keyword>
<dbReference type="Gene3D" id="3.40.50.1820">
    <property type="entry name" value="alpha/beta hydrolase"/>
    <property type="match status" value="1"/>
</dbReference>
<dbReference type="Proteomes" id="UP000216725">
    <property type="component" value="Unassembled WGS sequence"/>
</dbReference>
<organism evidence="3 4">
    <name type="scientific">Pseudoscardovia radai</name>
    <dbReference type="NCBI Taxonomy" id="987066"/>
    <lineage>
        <taxon>Bacteria</taxon>
        <taxon>Bacillati</taxon>
        <taxon>Actinomycetota</taxon>
        <taxon>Actinomycetes</taxon>
        <taxon>Bifidobacteriales</taxon>
        <taxon>Bifidobacteriaceae</taxon>
        <taxon>Pseudoscardovia</taxon>
    </lineage>
</organism>
<dbReference type="PANTHER" id="PTHR43194">
    <property type="entry name" value="HYDROLASE ALPHA/BETA FOLD FAMILY"/>
    <property type="match status" value="1"/>
</dbReference>
<accession>A0A261F117</accession>
<keyword evidence="3" id="KW-0378">Hydrolase</keyword>
<dbReference type="SUPFAM" id="SSF53474">
    <property type="entry name" value="alpha/beta-Hydrolases"/>
    <property type="match status" value="1"/>
</dbReference>
<sequence length="333" mass="35453">MTRDLESIGAAQSSQAAQAAEAPGAASQEPVYAARTPRGVCTQADFDTWAVHAKRGISYAYFAAGESSGTAPVPDVAAQCAATEPAAGRTGRANCADRRISIVFVHGTGSNRTRLARVQRTFDAYDRYYPDLPGRQGSAHRGGDTAEDYADAICDFISDIPDVLLVGHSLGGALVAGVLERRPATVRGAVIVGGALDFRHMPPAFIDALRHDRLDMSLAYGTVGPEDEYAFAHVGPDPETEAVQLQDWKADAGLDFGGPEGLAALSRVTVPVALVSGREDHIVPWEKSDEIARAIPGAEHVVLNGIGHMVPLMWPEQIRHVVDGVAERIRRGW</sequence>
<dbReference type="AlphaFoldDB" id="A0A261F117"/>
<dbReference type="PANTHER" id="PTHR43194:SF2">
    <property type="entry name" value="PEROXISOMAL MEMBRANE PROTEIN LPX1"/>
    <property type="match status" value="1"/>
</dbReference>
<evidence type="ECO:0000313" key="4">
    <source>
        <dbReference type="Proteomes" id="UP000216725"/>
    </source>
</evidence>
<dbReference type="EMBL" id="MWWR01000003">
    <property type="protein sequence ID" value="OZG52616.1"/>
    <property type="molecule type" value="Genomic_DNA"/>
</dbReference>
<comment type="caution">
    <text evidence="3">The sequence shown here is derived from an EMBL/GenBank/DDBJ whole genome shotgun (WGS) entry which is preliminary data.</text>
</comment>
<proteinExistence type="predicted"/>
<protein>
    <submittedName>
        <fullName evidence="3">Alpha/beta hydrolase fold protein</fullName>
    </submittedName>
</protein>
<evidence type="ECO:0000313" key="3">
    <source>
        <dbReference type="EMBL" id="OZG52616.1"/>
    </source>
</evidence>
<dbReference type="InterPro" id="IPR050228">
    <property type="entry name" value="Carboxylesterase_BioH"/>
</dbReference>
<evidence type="ECO:0000256" key="1">
    <source>
        <dbReference type="SAM" id="MobiDB-lite"/>
    </source>
</evidence>
<feature type="compositionally biased region" description="Low complexity" evidence="1">
    <location>
        <begin position="9"/>
        <end position="30"/>
    </location>
</feature>
<dbReference type="GO" id="GO:0016787">
    <property type="term" value="F:hydrolase activity"/>
    <property type="evidence" value="ECO:0007669"/>
    <property type="project" value="UniProtKB-KW"/>
</dbReference>
<name>A0A261F117_9BIFI</name>
<dbReference type="InterPro" id="IPR029058">
    <property type="entry name" value="AB_hydrolase_fold"/>
</dbReference>